<dbReference type="KEGG" id="dwd:DSCW_00930"/>
<sequence>MKTFCITLFKVTALAIIVTSSFLALTNRYGENQWDPIKEIHQLKNQNRRDDAIDLVNFLKENQTHDSYDLRKIEKEVAYSPLERAKAFVWDGAVKGNVNDTYSGIGALAADFCVYGDIRDITKQTWNLIFDQDNFDGVVGVLSGAGIALSTMPLFDGLYAMNKSTAKYVSKLPTCMNKGMLRSFLTGHTSPEQSSAIYNLLKKTDGRFPEPHLS</sequence>
<feature type="signal peptide" evidence="1">
    <location>
        <begin position="1"/>
        <end position="24"/>
    </location>
</feature>
<organism evidence="2 3">
    <name type="scientific">Desulfosarcina widdelii</name>
    <dbReference type="NCBI Taxonomy" id="947919"/>
    <lineage>
        <taxon>Bacteria</taxon>
        <taxon>Pseudomonadati</taxon>
        <taxon>Thermodesulfobacteriota</taxon>
        <taxon>Desulfobacteria</taxon>
        <taxon>Desulfobacterales</taxon>
        <taxon>Desulfosarcinaceae</taxon>
        <taxon>Desulfosarcina</taxon>
    </lineage>
</organism>
<keyword evidence="1" id="KW-0732">Signal</keyword>
<name>A0A5K7YTK3_9BACT</name>
<dbReference type="EMBL" id="AP021875">
    <property type="protein sequence ID" value="BBO72676.1"/>
    <property type="molecule type" value="Genomic_DNA"/>
</dbReference>
<gene>
    <name evidence="2" type="ORF">DSCW_00930</name>
</gene>
<evidence type="ECO:0000256" key="1">
    <source>
        <dbReference type="SAM" id="SignalP"/>
    </source>
</evidence>
<dbReference type="OrthoDB" id="8895063at2"/>
<keyword evidence="3" id="KW-1185">Reference proteome</keyword>
<evidence type="ECO:0000313" key="3">
    <source>
        <dbReference type="Proteomes" id="UP000427769"/>
    </source>
</evidence>
<dbReference type="RefSeq" id="WP_155301860.1">
    <property type="nucleotide sequence ID" value="NZ_AP021875.1"/>
</dbReference>
<feature type="chain" id="PRO_5024370926" description="Lipoprotein" evidence="1">
    <location>
        <begin position="25"/>
        <end position="214"/>
    </location>
</feature>
<evidence type="ECO:0000313" key="2">
    <source>
        <dbReference type="EMBL" id="BBO72676.1"/>
    </source>
</evidence>
<evidence type="ECO:0008006" key="4">
    <source>
        <dbReference type="Google" id="ProtNLM"/>
    </source>
</evidence>
<dbReference type="Proteomes" id="UP000427769">
    <property type="component" value="Chromosome"/>
</dbReference>
<reference evidence="2 3" key="1">
    <citation type="submission" date="2019-11" db="EMBL/GenBank/DDBJ databases">
        <title>Comparative genomics of hydrocarbon-degrading Desulfosarcina strains.</title>
        <authorList>
            <person name="Watanabe M."/>
            <person name="Kojima H."/>
            <person name="Fukui M."/>
        </authorList>
    </citation>
    <scope>NUCLEOTIDE SEQUENCE [LARGE SCALE GENOMIC DNA]</scope>
    <source>
        <strain evidence="2 3">PP31</strain>
    </source>
</reference>
<dbReference type="AlphaFoldDB" id="A0A5K7YTK3"/>
<accession>A0A5K7YTK3</accession>
<proteinExistence type="predicted"/>
<protein>
    <recommendedName>
        <fullName evidence="4">Lipoprotein</fullName>
    </recommendedName>
</protein>